<feature type="region of interest" description="Disordered" evidence="1">
    <location>
        <begin position="192"/>
        <end position="260"/>
    </location>
</feature>
<evidence type="ECO:0000313" key="2">
    <source>
        <dbReference type="EMBL" id="CAA7053775.1"/>
    </source>
</evidence>
<feature type="compositionally biased region" description="Basic and acidic residues" evidence="1">
    <location>
        <begin position="234"/>
        <end position="246"/>
    </location>
</feature>
<feature type="compositionally biased region" description="Basic and acidic residues" evidence="1">
    <location>
        <begin position="32"/>
        <end position="44"/>
    </location>
</feature>
<organism evidence="2 3">
    <name type="scientific">Microthlaspi erraticum</name>
    <dbReference type="NCBI Taxonomy" id="1685480"/>
    <lineage>
        <taxon>Eukaryota</taxon>
        <taxon>Viridiplantae</taxon>
        <taxon>Streptophyta</taxon>
        <taxon>Embryophyta</taxon>
        <taxon>Tracheophyta</taxon>
        <taxon>Spermatophyta</taxon>
        <taxon>Magnoliopsida</taxon>
        <taxon>eudicotyledons</taxon>
        <taxon>Gunneridae</taxon>
        <taxon>Pentapetalae</taxon>
        <taxon>rosids</taxon>
        <taxon>malvids</taxon>
        <taxon>Brassicales</taxon>
        <taxon>Brassicaceae</taxon>
        <taxon>Coluteocarpeae</taxon>
        <taxon>Microthlaspi</taxon>
    </lineage>
</organism>
<proteinExistence type="predicted"/>
<dbReference type="OrthoDB" id="1305902at2759"/>
<dbReference type="EMBL" id="CACVBM020001550">
    <property type="protein sequence ID" value="CAA7053775.1"/>
    <property type="molecule type" value="Genomic_DNA"/>
</dbReference>
<evidence type="ECO:0000256" key="1">
    <source>
        <dbReference type="SAM" id="MobiDB-lite"/>
    </source>
</evidence>
<gene>
    <name evidence="2" type="ORF">MERR_LOCUS41011</name>
</gene>
<accession>A0A6D2KGW6</accession>
<feature type="compositionally biased region" description="Acidic residues" evidence="1">
    <location>
        <begin position="219"/>
        <end position="233"/>
    </location>
</feature>
<reference evidence="2" key="1">
    <citation type="submission" date="2020-01" db="EMBL/GenBank/DDBJ databases">
        <authorList>
            <person name="Mishra B."/>
        </authorList>
    </citation>
    <scope>NUCLEOTIDE SEQUENCE [LARGE SCALE GENOMIC DNA]</scope>
</reference>
<dbReference type="AlphaFoldDB" id="A0A6D2KGW6"/>
<comment type="caution">
    <text evidence="2">The sequence shown here is derived from an EMBL/GenBank/DDBJ whole genome shotgun (WGS) entry which is preliminary data.</text>
</comment>
<feature type="region of interest" description="Disordered" evidence="1">
    <location>
        <begin position="80"/>
        <end position="111"/>
    </location>
</feature>
<feature type="compositionally biased region" description="Acidic residues" evidence="1">
    <location>
        <begin position="80"/>
        <end position="89"/>
    </location>
</feature>
<keyword evidence="3" id="KW-1185">Reference proteome</keyword>
<name>A0A6D2KGW6_9BRAS</name>
<protein>
    <submittedName>
        <fullName evidence="2">Uncharacterized protein</fullName>
    </submittedName>
</protein>
<feature type="region of interest" description="Disordered" evidence="1">
    <location>
        <begin position="27"/>
        <end position="51"/>
    </location>
</feature>
<sequence>MHLDLASNGHFMGKDVDEGLILGGEVALSDGKYPEEYDRSDRGSSVKMKHKKELKTLNDKLDKILTGQQKQVHFVCEDDVNQEEEDPQTEEVCYMSNQGGYNKGYQHKQQHEPLLSQHQVENPQDQVYPPQQNQNQGGQQTVYFKRATYQRTSSGATELNTKLAEINNKVDCSYNDLNKKLESLNSKVQHLEAKSHNIPSSSKVLPERVGPTRSNEDIAIQEEEESVDIEAEDSVEKESVEPEPVKQRGAQQSHQKQQEEEGKLFLFLHLSNQFAFSNKVQEANGRKMQESL</sequence>
<evidence type="ECO:0000313" key="3">
    <source>
        <dbReference type="Proteomes" id="UP000467841"/>
    </source>
</evidence>
<dbReference type="Proteomes" id="UP000467841">
    <property type="component" value="Unassembled WGS sequence"/>
</dbReference>